<reference evidence="1" key="1">
    <citation type="journal article" date="2020" name="New Phytol.">
        <title>Comparative genomics reveals dynamic genome evolution in host specialist ectomycorrhizal fungi.</title>
        <authorList>
            <person name="Lofgren L.A."/>
            <person name="Nguyen N.H."/>
            <person name="Vilgalys R."/>
            <person name="Ruytinx J."/>
            <person name="Liao H.L."/>
            <person name="Branco S."/>
            <person name="Kuo A."/>
            <person name="LaButti K."/>
            <person name="Lipzen A."/>
            <person name="Andreopoulos W."/>
            <person name="Pangilinan J."/>
            <person name="Riley R."/>
            <person name="Hundley H."/>
            <person name="Na H."/>
            <person name="Barry K."/>
            <person name="Grigoriev I.V."/>
            <person name="Stajich J.E."/>
            <person name="Kennedy P.G."/>
        </authorList>
    </citation>
    <scope>NUCLEOTIDE SEQUENCE</scope>
    <source>
        <strain evidence="1">MN1</strain>
    </source>
</reference>
<sequence>MHMVNDPRPASVSIIRTHDTEIAQLFWLRVQRALSKTSPKATSAQYTHERDRRSFVFVWVREVRNWDKVWAGLQRPALNWTVLMLEDVMERLLEELRLRIWKARRKNMKSSKVSLEGIWTCASTAKGWEMWRGAVEMLSRPSFKARDRRDGYSAMTFSTLLGTSQQWDIDDTFVRPSG</sequence>
<keyword evidence="2" id="KW-1185">Reference proteome</keyword>
<organism evidence="1 2">
    <name type="scientific">Suillus subaureus</name>
    <dbReference type="NCBI Taxonomy" id="48587"/>
    <lineage>
        <taxon>Eukaryota</taxon>
        <taxon>Fungi</taxon>
        <taxon>Dikarya</taxon>
        <taxon>Basidiomycota</taxon>
        <taxon>Agaricomycotina</taxon>
        <taxon>Agaricomycetes</taxon>
        <taxon>Agaricomycetidae</taxon>
        <taxon>Boletales</taxon>
        <taxon>Suillineae</taxon>
        <taxon>Suillaceae</taxon>
        <taxon>Suillus</taxon>
    </lineage>
</organism>
<proteinExistence type="predicted"/>
<name>A0A9P7E7B7_9AGAM</name>
<dbReference type="AlphaFoldDB" id="A0A9P7E7B7"/>
<comment type="caution">
    <text evidence="1">The sequence shown here is derived from an EMBL/GenBank/DDBJ whole genome shotgun (WGS) entry which is preliminary data.</text>
</comment>
<evidence type="ECO:0000313" key="2">
    <source>
        <dbReference type="Proteomes" id="UP000807769"/>
    </source>
</evidence>
<accession>A0A9P7E7B7</accession>
<protein>
    <submittedName>
        <fullName evidence="1">Uncharacterized protein</fullName>
    </submittedName>
</protein>
<dbReference type="RefSeq" id="XP_041190933.1">
    <property type="nucleotide sequence ID" value="XM_041333119.1"/>
</dbReference>
<dbReference type="EMBL" id="JABBWG010000025">
    <property type="protein sequence ID" value="KAG1812910.1"/>
    <property type="molecule type" value="Genomic_DNA"/>
</dbReference>
<dbReference type="GeneID" id="64627136"/>
<dbReference type="Proteomes" id="UP000807769">
    <property type="component" value="Unassembled WGS sequence"/>
</dbReference>
<gene>
    <name evidence="1" type="ORF">BJ212DRAFT_1301377</name>
</gene>
<evidence type="ECO:0000313" key="1">
    <source>
        <dbReference type="EMBL" id="KAG1812910.1"/>
    </source>
</evidence>